<dbReference type="AlphaFoldDB" id="A0A9P0GSH0"/>
<dbReference type="InterPro" id="IPR055251">
    <property type="entry name" value="SOS1_NGEF_PH"/>
</dbReference>
<dbReference type="SUPFAM" id="SSF50729">
    <property type="entry name" value="PH domain-like"/>
    <property type="match status" value="1"/>
</dbReference>
<accession>A0A9P0GSH0</accession>
<organism evidence="2 3">
    <name type="scientific">Ceutorhynchus assimilis</name>
    <name type="common">cabbage seed weevil</name>
    <dbReference type="NCBI Taxonomy" id="467358"/>
    <lineage>
        <taxon>Eukaryota</taxon>
        <taxon>Metazoa</taxon>
        <taxon>Ecdysozoa</taxon>
        <taxon>Arthropoda</taxon>
        <taxon>Hexapoda</taxon>
        <taxon>Insecta</taxon>
        <taxon>Pterygota</taxon>
        <taxon>Neoptera</taxon>
        <taxon>Endopterygota</taxon>
        <taxon>Coleoptera</taxon>
        <taxon>Polyphaga</taxon>
        <taxon>Cucujiformia</taxon>
        <taxon>Curculionidae</taxon>
        <taxon>Ceutorhynchinae</taxon>
        <taxon>Ceutorhynchus</taxon>
    </lineage>
</organism>
<dbReference type="OrthoDB" id="6152532at2759"/>
<proteinExistence type="predicted"/>
<dbReference type="Gene3D" id="2.30.29.30">
    <property type="entry name" value="Pleckstrin-homology domain (PH domain)/Phosphotyrosine-binding domain (PTB)"/>
    <property type="match status" value="1"/>
</dbReference>
<dbReference type="Pfam" id="PF22697">
    <property type="entry name" value="SOS1_NGEF_PH"/>
    <property type="match status" value="1"/>
</dbReference>
<sequence>MYGNESGNFANQRTMKTLISDEKKKPMPLPRSKSLTEAAILSEEFSKNNIETLRKNLVDLMDLHINKIETNGFMQKLNYNIDEVENGSSKFDSDSDEFSIYEEVSISEDDFCDESKEKPPKLPPRVAKSKCSIEDYGTLSASTSNDYSPGFYSTRSEYESPYYITGPTKILDKAEISLRVTNIIDHLKSTEKKHLQELKDVIPVFKYAIKHHTALIIKNNAEKICSTTETLLKTQSEFEANLDKVDSLEMTLKGFINYEILFESYKQFFMEDCSEIVLTIEDAKNQFKTEILLGAILNQRLVHYKMFLEEIRQELVEDPELLRAVSQPLDVVKEILLSCNKKLVLEKITNNPWRTDKYGSLFDSREVSSAFLVHSCPVDVRGYGDYLLKDHFKITKPFKMMLTVFLFKNIIFLTKENQKDTFYYQGHLKTNEIIPLPEGKKKKVLKFHHVARSKQHGHYVVYKFEALYKETPEIWRKKIEAILWELNVKFRQEAQLKLRDSTKIFEE</sequence>
<feature type="domain" description="SOS1/NGEF-like PH" evidence="1">
    <location>
        <begin position="383"/>
        <end position="481"/>
    </location>
</feature>
<evidence type="ECO:0000313" key="2">
    <source>
        <dbReference type="EMBL" id="CAH1130557.1"/>
    </source>
</evidence>
<dbReference type="Gene3D" id="1.20.900.10">
    <property type="entry name" value="Dbl homology (DH) domain"/>
    <property type="match status" value="1"/>
</dbReference>
<dbReference type="Proteomes" id="UP001152799">
    <property type="component" value="Chromosome 5"/>
</dbReference>
<name>A0A9P0GSH0_9CUCU</name>
<dbReference type="SUPFAM" id="SSF48065">
    <property type="entry name" value="DBL homology domain (DH-domain)"/>
    <property type="match status" value="1"/>
</dbReference>
<keyword evidence="3" id="KW-1185">Reference proteome</keyword>
<protein>
    <recommendedName>
        <fullName evidence="1">SOS1/NGEF-like PH domain-containing protein</fullName>
    </recommendedName>
</protein>
<reference evidence="2" key="1">
    <citation type="submission" date="2022-01" db="EMBL/GenBank/DDBJ databases">
        <authorList>
            <person name="King R."/>
        </authorList>
    </citation>
    <scope>NUCLEOTIDE SEQUENCE</scope>
</reference>
<gene>
    <name evidence="2" type="ORF">CEUTPL_LOCUS9176</name>
</gene>
<evidence type="ECO:0000313" key="3">
    <source>
        <dbReference type="Proteomes" id="UP001152799"/>
    </source>
</evidence>
<dbReference type="InterPro" id="IPR035899">
    <property type="entry name" value="DBL_dom_sf"/>
</dbReference>
<evidence type="ECO:0000259" key="1">
    <source>
        <dbReference type="Pfam" id="PF22697"/>
    </source>
</evidence>
<dbReference type="InterPro" id="IPR011993">
    <property type="entry name" value="PH-like_dom_sf"/>
</dbReference>
<dbReference type="EMBL" id="OU892281">
    <property type="protein sequence ID" value="CAH1130557.1"/>
    <property type="molecule type" value="Genomic_DNA"/>
</dbReference>